<dbReference type="Proteomes" id="UP000051952">
    <property type="component" value="Unassembled WGS sequence"/>
</dbReference>
<reference evidence="2" key="1">
    <citation type="submission" date="2015-09" db="EMBL/GenBank/DDBJ databases">
        <authorList>
            <consortium name="Pathogen Informatics"/>
        </authorList>
    </citation>
    <scope>NUCLEOTIDE SEQUENCE [LARGE SCALE GENOMIC DNA]</scope>
    <source>
        <strain evidence="2">Lake Konstanz</strain>
    </source>
</reference>
<dbReference type="SUPFAM" id="SSF56601">
    <property type="entry name" value="beta-lactamase/transpeptidase-like"/>
    <property type="match status" value="1"/>
</dbReference>
<evidence type="ECO:0000313" key="1">
    <source>
        <dbReference type="EMBL" id="CUG92757.1"/>
    </source>
</evidence>
<sequence length="158" mass="16825">MLMMHTSSIVDNSAVFTSPTTSGSGASQTSLRSYAEGYFLSSGTATVATDIWNSLTPGLVTSYQYARSNVVLLSYILEQVIAENPTLVSSAQKTVGAYLQESLFAPLGMLDTFFVLPDGSYPRTSTNFGARGSDQQDDATTTITIKSAGASFPTFVMR</sequence>
<dbReference type="EMBL" id="CYKH01002080">
    <property type="protein sequence ID" value="CUG92757.1"/>
    <property type="molecule type" value="Genomic_DNA"/>
</dbReference>
<organism evidence="1 2">
    <name type="scientific">Bodo saltans</name>
    <name type="common">Flagellated protozoan</name>
    <dbReference type="NCBI Taxonomy" id="75058"/>
    <lineage>
        <taxon>Eukaryota</taxon>
        <taxon>Discoba</taxon>
        <taxon>Euglenozoa</taxon>
        <taxon>Kinetoplastea</taxon>
        <taxon>Metakinetoplastina</taxon>
        <taxon>Eubodonida</taxon>
        <taxon>Bodonidae</taxon>
        <taxon>Bodo</taxon>
    </lineage>
</organism>
<evidence type="ECO:0000313" key="2">
    <source>
        <dbReference type="Proteomes" id="UP000051952"/>
    </source>
</evidence>
<evidence type="ECO:0008006" key="3">
    <source>
        <dbReference type="Google" id="ProtNLM"/>
    </source>
</evidence>
<name>A0A0S4JS09_BODSA</name>
<gene>
    <name evidence="1" type="ORF">BSAL_39225</name>
</gene>
<dbReference type="InterPro" id="IPR012338">
    <property type="entry name" value="Beta-lactam/transpept-like"/>
</dbReference>
<dbReference type="Gene3D" id="3.40.710.10">
    <property type="entry name" value="DD-peptidase/beta-lactamase superfamily"/>
    <property type="match status" value="1"/>
</dbReference>
<proteinExistence type="predicted"/>
<keyword evidence="2" id="KW-1185">Reference proteome</keyword>
<dbReference type="VEuPathDB" id="TriTrypDB:BSAL_39225"/>
<accession>A0A0S4JS09</accession>
<dbReference type="AlphaFoldDB" id="A0A0S4JS09"/>
<protein>
    <recommendedName>
        <fullName evidence="3">Beta-lactamase-related domain-containing protein</fullName>
    </recommendedName>
</protein>